<proteinExistence type="predicted"/>
<evidence type="ECO:0000313" key="2">
    <source>
        <dbReference type="Proteomes" id="UP001194632"/>
    </source>
</evidence>
<protein>
    <submittedName>
        <fullName evidence="1">Uncharacterized protein</fullName>
    </submittedName>
</protein>
<dbReference type="EMBL" id="JADOFP010000007">
    <property type="protein sequence ID" value="MBF7115561.1"/>
    <property type="molecule type" value="Genomic_DNA"/>
</dbReference>
<sequence>MDSTLAGMGLGALGTMLSAGLDFALDYSNPGTMLAKYFDSHDKIRNNGYIEWW</sequence>
<evidence type="ECO:0000313" key="1">
    <source>
        <dbReference type="EMBL" id="MBF7115561.1"/>
    </source>
</evidence>
<name>A0AB73HHS8_PEDPE</name>
<organism evidence="1 2">
    <name type="scientific">Pediococcus pentosaceus</name>
    <dbReference type="NCBI Taxonomy" id="1255"/>
    <lineage>
        <taxon>Bacteria</taxon>
        <taxon>Bacillati</taxon>
        <taxon>Bacillota</taxon>
        <taxon>Bacilli</taxon>
        <taxon>Lactobacillales</taxon>
        <taxon>Lactobacillaceae</taxon>
        <taxon>Pediococcus</taxon>
    </lineage>
</organism>
<gene>
    <name evidence="1" type="ORF">ITQ90_08795</name>
</gene>
<accession>A0AB73HHS8</accession>
<dbReference type="AlphaFoldDB" id="A0AB73HHS8"/>
<reference evidence="1" key="1">
    <citation type="submission" date="2020-11" db="EMBL/GenBank/DDBJ databases">
        <title>Antibiotic susceptibility profiles of Pediococcus pentosaceus from various origins and their implications for the safety assessment of strains with food-technology applications.</title>
        <authorList>
            <person name="Shani N."/>
            <person name="Oberhaensli S."/>
            <person name="Arias E."/>
        </authorList>
    </citation>
    <scope>NUCLEOTIDE SEQUENCE</scope>
    <source>
        <strain evidence="1">FAM 24207</strain>
    </source>
</reference>
<dbReference type="RefSeq" id="WP_195750893.1">
    <property type="nucleotide sequence ID" value="NZ_JADOFR010000007.1"/>
</dbReference>
<dbReference type="Proteomes" id="UP001194632">
    <property type="component" value="Unassembled WGS sequence"/>
</dbReference>
<comment type="caution">
    <text evidence="1">The sequence shown here is derived from an EMBL/GenBank/DDBJ whole genome shotgun (WGS) entry which is preliminary data.</text>
</comment>